<dbReference type="AlphaFoldDB" id="A0A284R331"/>
<comment type="subcellular location">
    <subcellularLocation>
        <location evidence="1">Endomembrane system</location>
        <topology evidence="1">Multi-pass membrane protein</topology>
    </subcellularLocation>
</comment>
<evidence type="ECO:0000256" key="3">
    <source>
        <dbReference type="ARBA" id="ARBA00022692"/>
    </source>
</evidence>
<feature type="compositionally biased region" description="Polar residues" evidence="6">
    <location>
        <begin position="1"/>
        <end position="10"/>
    </location>
</feature>
<feature type="transmembrane region" description="Helical" evidence="7">
    <location>
        <begin position="356"/>
        <end position="380"/>
    </location>
</feature>
<feature type="transmembrane region" description="Helical" evidence="7">
    <location>
        <begin position="419"/>
        <end position="441"/>
    </location>
</feature>
<keyword evidence="5 7" id="KW-0472">Membrane</keyword>
<dbReference type="GO" id="GO:0005886">
    <property type="term" value="C:plasma membrane"/>
    <property type="evidence" value="ECO:0007669"/>
    <property type="project" value="TreeGrafter"/>
</dbReference>
<feature type="transmembrane region" description="Helical" evidence="7">
    <location>
        <begin position="387"/>
        <end position="407"/>
    </location>
</feature>
<feature type="transmembrane region" description="Helical" evidence="7">
    <location>
        <begin position="279"/>
        <end position="301"/>
    </location>
</feature>
<evidence type="ECO:0000256" key="7">
    <source>
        <dbReference type="SAM" id="Phobius"/>
    </source>
</evidence>
<feature type="transmembrane region" description="Helical" evidence="7">
    <location>
        <begin position="185"/>
        <end position="204"/>
    </location>
</feature>
<dbReference type="PANTHER" id="PTHR23501">
    <property type="entry name" value="MAJOR FACILITATOR SUPERFAMILY"/>
    <property type="match status" value="1"/>
</dbReference>
<dbReference type="OMA" id="PRITHDF"/>
<gene>
    <name evidence="9" type="ORF">ARMOST_06448</name>
</gene>
<evidence type="ECO:0000256" key="4">
    <source>
        <dbReference type="ARBA" id="ARBA00022989"/>
    </source>
</evidence>
<dbReference type="SUPFAM" id="SSF103473">
    <property type="entry name" value="MFS general substrate transporter"/>
    <property type="match status" value="1"/>
</dbReference>
<feature type="transmembrane region" description="Helical" evidence="7">
    <location>
        <begin position="124"/>
        <end position="141"/>
    </location>
</feature>
<feature type="transmembrane region" description="Helical" evidence="7">
    <location>
        <begin position="153"/>
        <end position="173"/>
    </location>
</feature>
<name>A0A284R331_ARMOS</name>
<evidence type="ECO:0000256" key="1">
    <source>
        <dbReference type="ARBA" id="ARBA00004127"/>
    </source>
</evidence>
<dbReference type="InterPro" id="IPR036259">
    <property type="entry name" value="MFS_trans_sf"/>
</dbReference>
<feature type="domain" description="Major facilitator superfamily (MFS) profile" evidence="8">
    <location>
        <begin position="59"/>
        <end position="510"/>
    </location>
</feature>
<dbReference type="PANTHER" id="PTHR23501:SF191">
    <property type="entry name" value="VACUOLAR BASIC AMINO ACID TRANSPORTER 4"/>
    <property type="match status" value="1"/>
</dbReference>
<keyword evidence="4 7" id="KW-1133">Transmembrane helix</keyword>
<proteinExistence type="predicted"/>
<evidence type="ECO:0000259" key="8">
    <source>
        <dbReference type="PROSITE" id="PS50850"/>
    </source>
</evidence>
<dbReference type="Proteomes" id="UP000219338">
    <property type="component" value="Unassembled WGS sequence"/>
</dbReference>
<dbReference type="EMBL" id="FUEG01000004">
    <property type="protein sequence ID" value="SJL03102.1"/>
    <property type="molecule type" value="Genomic_DNA"/>
</dbReference>
<organism evidence="9 10">
    <name type="scientific">Armillaria ostoyae</name>
    <name type="common">Armillaria root rot fungus</name>
    <dbReference type="NCBI Taxonomy" id="47428"/>
    <lineage>
        <taxon>Eukaryota</taxon>
        <taxon>Fungi</taxon>
        <taxon>Dikarya</taxon>
        <taxon>Basidiomycota</taxon>
        <taxon>Agaricomycotina</taxon>
        <taxon>Agaricomycetes</taxon>
        <taxon>Agaricomycetidae</taxon>
        <taxon>Agaricales</taxon>
        <taxon>Marasmiineae</taxon>
        <taxon>Physalacriaceae</taxon>
        <taxon>Armillaria</taxon>
    </lineage>
</organism>
<feature type="transmembrane region" description="Helical" evidence="7">
    <location>
        <begin position="253"/>
        <end position="273"/>
    </location>
</feature>
<dbReference type="PROSITE" id="PS50850">
    <property type="entry name" value="MFS"/>
    <property type="match status" value="1"/>
</dbReference>
<evidence type="ECO:0000256" key="6">
    <source>
        <dbReference type="SAM" id="MobiDB-lite"/>
    </source>
</evidence>
<keyword evidence="3 7" id="KW-0812">Transmembrane</keyword>
<dbReference type="GO" id="GO:0012505">
    <property type="term" value="C:endomembrane system"/>
    <property type="evidence" value="ECO:0007669"/>
    <property type="project" value="UniProtKB-SubCell"/>
</dbReference>
<evidence type="ECO:0000256" key="5">
    <source>
        <dbReference type="ARBA" id="ARBA00023136"/>
    </source>
</evidence>
<reference evidence="10" key="1">
    <citation type="journal article" date="2017" name="Nat. Ecol. Evol.">
        <title>Genome expansion and lineage-specific genetic innovations in the forest pathogenic fungi Armillaria.</title>
        <authorList>
            <person name="Sipos G."/>
            <person name="Prasanna A.N."/>
            <person name="Walter M.C."/>
            <person name="O'Connor E."/>
            <person name="Balint B."/>
            <person name="Krizsan K."/>
            <person name="Kiss B."/>
            <person name="Hess J."/>
            <person name="Varga T."/>
            <person name="Slot J."/>
            <person name="Riley R."/>
            <person name="Boka B."/>
            <person name="Rigling D."/>
            <person name="Barry K."/>
            <person name="Lee J."/>
            <person name="Mihaltcheva S."/>
            <person name="LaButti K."/>
            <person name="Lipzen A."/>
            <person name="Waldron R."/>
            <person name="Moloney N.M."/>
            <person name="Sperisen C."/>
            <person name="Kredics L."/>
            <person name="Vagvoelgyi C."/>
            <person name="Patrignani A."/>
            <person name="Fitzpatrick D."/>
            <person name="Nagy I."/>
            <person name="Doyle S."/>
            <person name="Anderson J.B."/>
            <person name="Grigoriev I.V."/>
            <person name="Gueldener U."/>
            <person name="Muensterkoetter M."/>
            <person name="Nagy L.G."/>
        </authorList>
    </citation>
    <scope>NUCLEOTIDE SEQUENCE [LARGE SCALE GENOMIC DNA]</scope>
    <source>
        <strain evidence="10">C18/9</strain>
    </source>
</reference>
<dbReference type="GO" id="GO:0022857">
    <property type="term" value="F:transmembrane transporter activity"/>
    <property type="evidence" value="ECO:0007669"/>
    <property type="project" value="InterPro"/>
</dbReference>
<protein>
    <recommendedName>
        <fullName evidence="8">Major facilitator superfamily (MFS) profile domain-containing protein</fullName>
    </recommendedName>
</protein>
<dbReference type="Pfam" id="PF07690">
    <property type="entry name" value="MFS_1"/>
    <property type="match status" value="1"/>
</dbReference>
<feature type="transmembrane region" description="Helical" evidence="7">
    <location>
        <begin position="453"/>
        <end position="473"/>
    </location>
</feature>
<feature type="region of interest" description="Disordered" evidence="6">
    <location>
        <begin position="1"/>
        <end position="25"/>
    </location>
</feature>
<accession>A0A284R331</accession>
<evidence type="ECO:0000256" key="2">
    <source>
        <dbReference type="ARBA" id="ARBA00022448"/>
    </source>
</evidence>
<dbReference type="STRING" id="47428.A0A284R331"/>
<dbReference type="InterPro" id="IPR011701">
    <property type="entry name" value="MFS"/>
</dbReference>
<keyword evidence="2" id="KW-0813">Transport</keyword>
<feature type="transmembrane region" description="Helical" evidence="7">
    <location>
        <begin position="322"/>
        <end position="344"/>
    </location>
</feature>
<dbReference type="OrthoDB" id="6770063at2759"/>
<sequence length="589" mass="62410">MPPSQESAEIQSEPRHSITSQSRTPAQENIAVQLSDPFPKVNDMCLSFKSPFLLIQPDSSLGLALFLFAIEIDETIVATSVSTIGAELDIKGSLSWITTSYLLTTTVIQPVTGRIADAVGVKPLVFLELWVFIVGNIIAGTSRGLLQMIVGRLISGIGGAGLLSLTGIIIAQLTHEKQRGAYMNIFNIVFILSDSIGPIAGGALANAGQWRWVFLFTAPFGPVITIFLWATLRIPPPASRIRTFREALAKIDLIGMLLIVVSLSCLVVALNMGGQDLPWNSSVVIGCFAGAGASFLAFIVVETKAEMPVLPVELFSTWKWRNVSIMTAVRTLSFFHIFALVFYLPVFLQVISMSSVVSSALIIPFLIMAAISSTATSWLAPKWGGGYALKALFVIPLAILAGGMGLMSTLNEGSSISRIIGYSLICGVGFGSGTQMTMVIAQIGLPADYLSTVTALVGTAPTLGGVLGVAIVGNGIDHSPPASSPASDSFFGYVVINNAFRDILVRSPYLKEITSLNPKSVVDTLSRLAESGPERQAVVGAYVGAWQRGCWVLVGVAGLEAVLCLGLKAVVFDDGSREKPEAEKSPAAV</sequence>
<evidence type="ECO:0000313" key="10">
    <source>
        <dbReference type="Proteomes" id="UP000219338"/>
    </source>
</evidence>
<evidence type="ECO:0000313" key="9">
    <source>
        <dbReference type="EMBL" id="SJL03102.1"/>
    </source>
</evidence>
<dbReference type="Gene3D" id="1.20.1720.10">
    <property type="entry name" value="Multidrug resistance protein D"/>
    <property type="match status" value="1"/>
</dbReference>
<dbReference type="InterPro" id="IPR020846">
    <property type="entry name" value="MFS_dom"/>
</dbReference>
<dbReference type="Gene3D" id="1.20.1250.20">
    <property type="entry name" value="MFS general substrate transporter like domains"/>
    <property type="match status" value="1"/>
</dbReference>
<keyword evidence="10" id="KW-1185">Reference proteome</keyword>
<feature type="transmembrane region" description="Helical" evidence="7">
    <location>
        <begin position="210"/>
        <end position="232"/>
    </location>
</feature>